<comment type="cofactor">
    <cofactor evidence="1">
        <name>FAD</name>
        <dbReference type="ChEBI" id="CHEBI:57692"/>
    </cofactor>
</comment>
<dbReference type="NCBIfam" id="NF008425">
    <property type="entry name" value="PRK11259.1"/>
    <property type="match status" value="1"/>
</dbReference>
<dbReference type="SUPFAM" id="SSF54373">
    <property type="entry name" value="FAD-linked reductases, C-terminal domain"/>
    <property type="match status" value="1"/>
</dbReference>
<evidence type="ECO:0000313" key="7">
    <source>
        <dbReference type="EMBL" id="KAK0397568.1"/>
    </source>
</evidence>
<dbReference type="GO" id="GO:0008115">
    <property type="term" value="F:sarcosine oxidase activity"/>
    <property type="evidence" value="ECO:0007669"/>
    <property type="project" value="TreeGrafter"/>
</dbReference>
<dbReference type="InterPro" id="IPR045170">
    <property type="entry name" value="MTOX"/>
</dbReference>
<dbReference type="GO" id="GO:0050660">
    <property type="term" value="F:flavin adenine dinucleotide binding"/>
    <property type="evidence" value="ECO:0007669"/>
    <property type="project" value="InterPro"/>
</dbReference>
<dbReference type="Pfam" id="PF01266">
    <property type="entry name" value="DAO"/>
    <property type="match status" value="1"/>
</dbReference>
<evidence type="ECO:0000259" key="6">
    <source>
        <dbReference type="Pfam" id="PF01266"/>
    </source>
</evidence>
<dbReference type="SUPFAM" id="SSF51905">
    <property type="entry name" value="FAD/NAD(P)-binding domain"/>
    <property type="match status" value="1"/>
</dbReference>
<reference evidence="7" key="1">
    <citation type="submission" date="2023-06" db="EMBL/GenBank/DDBJ databases">
        <title>Genomic analysis of the entomopathogenic nematode Steinernema hermaphroditum.</title>
        <authorList>
            <person name="Schwarz E.M."/>
            <person name="Heppert J.K."/>
            <person name="Baniya A."/>
            <person name="Schwartz H.T."/>
            <person name="Tan C.-H."/>
            <person name="Antoshechkin I."/>
            <person name="Sternberg P.W."/>
            <person name="Goodrich-Blair H."/>
            <person name="Dillman A.R."/>
        </authorList>
    </citation>
    <scope>NUCLEOTIDE SEQUENCE</scope>
    <source>
        <strain evidence="7">PS9179</strain>
        <tissue evidence="7">Whole animal</tissue>
    </source>
</reference>
<keyword evidence="5" id="KW-0560">Oxidoreductase</keyword>
<evidence type="ECO:0000256" key="5">
    <source>
        <dbReference type="ARBA" id="ARBA00023002"/>
    </source>
</evidence>
<protein>
    <recommendedName>
        <fullName evidence="6">FAD dependent oxidoreductase domain-containing protein</fullName>
    </recommendedName>
</protein>
<sequence length="389" mass="43337">MQSGERHFDAIVIGAGIMGSCTAYQLSKAGVKTLLVEQFPRGHSKGSSHGASRIIRYAHTSPIYLPLAKDAYEEWDKLAEESGKTLYRSCGMLWLSDRASTLERAKILKQYNVEHEVLTGKQISERYPHLSYDDNWFGLLDKRGGVSYADRCLEAAQERFMKRGGVLKFGEEVLNIVHGELVQVVTSGGVYSTKRLVVTAGGWLNQLLPNLPVKTEAIAHHIGVNFWNVKGNYDFFKPENNSPTLIINDGVDELFMIPNVDYDGKAKFGIHLGVPIHPSRPLKTPPEWMHSISAKHITEHIPDLDASSVPAIRDTCLYTMTHDNDFIIDRHPDYDNVFIGGGFSGTGFKFSLTVGKILTRMVLGLSNDTFDLTPFKATRKIDPNVKACL</sequence>
<comment type="similarity">
    <text evidence="2">Belongs to the MSOX/MTOX family.</text>
</comment>
<dbReference type="Gene3D" id="3.30.9.10">
    <property type="entry name" value="D-Amino Acid Oxidase, subunit A, domain 2"/>
    <property type="match status" value="1"/>
</dbReference>
<dbReference type="InterPro" id="IPR036188">
    <property type="entry name" value="FAD/NAD-bd_sf"/>
</dbReference>
<dbReference type="Proteomes" id="UP001175271">
    <property type="component" value="Unassembled WGS sequence"/>
</dbReference>
<gene>
    <name evidence="7" type="ORF">QR680_002175</name>
</gene>
<organism evidence="7 8">
    <name type="scientific">Steinernema hermaphroditum</name>
    <dbReference type="NCBI Taxonomy" id="289476"/>
    <lineage>
        <taxon>Eukaryota</taxon>
        <taxon>Metazoa</taxon>
        <taxon>Ecdysozoa</taxon>
        <taxon>Nematoda</taxon>
        <taxon>Chromadorea</taxon>
        <taxon>Rhabditida</taxon>
        <taxon>Tylenchina</taxon>
        <taxon>Panagrolaimomorpha</taxon>
        <taxon>Strongyloidoidea</taxon>
        <taxon>Steinernematidae</taxon>
        <taxon>Steinernema</taxon>
    </lineage>
</organism>
<evidence type="ECO:0000256" key="1">
    <source>
        <dbReference type="ARBA" id="ARBA00001974"/>
    </source>
</evidence>
<evidence type="ECO:0000313" key="8">
    <source>
        <dbReference type="Proteomes" id="UP001175271"/>
    </source>
</evidence>
<evidence type="ECO:0000256" key="3">
    <source>
        <dbReference type="ARBA" id="ARBA00022630"/>
    </source>
</evidence>
<feature type="domain" description="FAD dependent oxidoreductase" evidence="6">
    <location>
        <begin position="9"/>
        <end position="360"/>
    </location>
</feature>
<name>A0AA39H1M2_9BILA</name>
<dbReference type="InterPro" id="IPR006076">
    <property type="entry name" value="FAD-dep_OxRdtase"/>
</dbReference>
<dbReference type="GO" id="GO:0033514">
    <property type="term" value="P:L-lysine catabolic process to acetyl-CoA via L-pipecolate"/>
    <property type="evidence" value="ECO:0007669"/>
    <property type="project" value="TreeGrafter"/>
</dbReference>
<dbReference type="PANTHER" id="PTHR10961">
    <property type="entry name" value="PEROXISOMAL SARCOSINE OXIDASE"/>
    <property type="match status" value="1"/>
</dbReference>
<dbReference type="GO" id="GO:0050031">
    <property type="term" value="F:L-pipecolate oxidase activity"/>
    <property type="evidence" value="ECO:0007669"/>
    <property type="project" value="TreeGrafter"/>
</dbReference>
<dbReference type="PROSITE" id="PS51257">
    <property type="entry name" value="PROKAR_LIPOPROTEIN"/>
    <property type="match status" value="1"/>
</dbReference>
<evidence type="ECO:0000256" key="4">
    <source>
        <dbReference type="ARBA" id="ARBA00022827"/>
    </source>
</evidence>
<proteinExistence type="inferred from homology"/>
<dbReference type="PANTHER" id="PTHR10961:SF46">
    <property type="entry name" value="PEROXISOMAL SARCOSINE OXIDASE"/>
    <property type="match status" value="1"/>
</dbReference>
<dbReference type="Gene3D" id="3.50.50.60">
    <property type="entry name" value="FAD/NAD(P)-binding domain"/>
    <property type="match status" value="1"/>
</dbReference>
<keyword evidence="3" id="KW-0285">Flavoprotein</keyword>
<evidence type="ECO:0000256" key="2">
    <source>
        <dbReference type="ARBA" id="ARBA00010989"/>
    </source>
</evidence>
<accession>A0AA39H1M2</accession>
<dbReference type="GO" id="GO:0005777">
    <property type="term" value="C:peroxisome"/>
    <property type="evidence" value="ECO:0007669"/>
    <property type="project" value="TreeGrafter"/>
</dbReference>
<comment type="caution">
    <text evidence="7">The sequence shown here is derived from an EMBL/GenBank/DDBJ whole genome shotgun (WGS) entry which is preliminary data.</text>
</comment>
<dbReference type="AlphaFoldDB" id="A0AA39H1M2"/>
<keyword evidence="4" id="KW-0274">FAD</keyword>
<dbReference type="EMBL" id="JAUCMV010000005">
    <property type="protein sequence ID" value="KAK0397568.1"/>
    <property type="molecule type" value="Genomic_DNA"/>
</dbReference>
<keyword evidence="8" id="KW-1185">Reference proteome</keyword>